<keyword evidence="2" id="KW-1185">Reference proteome</keyword>
<evidence type="ECO:0000313" key="1">
    <source>
        <dbReference type="EMBL" id="QCZ92151.1"/>
    </source>
</evidence>
<reference evidence="1 2" key="1">
    <citation type="submission" date="2019-04" db="EMBL/GenBank/DDBJ databases">
        <title>Salinimonas iocasae sp. nov., a halophilic bacterium isolated from the outer tube casing of tubeworms in Okinawa Trough.</title>
        <authorList>
            <person name="Zhang H."/>
            <person name="Wang H."/>
            <person name="Li C."/>
        </authorList>
    </citation>
    <scope>NUCLEOTIDE SEQUENCE [LARGE SCALE GENOMIC DNA]</scope>
    <source>
        <strain evidence="1 2">KX18D6</strain>
    </source>
</reference>
<dbReference type="RefSeq" id="WP_139754914.1">
    <property type="nucleotide sequence ID" value="NZ_CP039852.1"/>
</dbReference>
<dbReference type="OrthoDB" id="8888710at2"/>
<dbReference type="AlphaFoldDB" id="A0A5B7Y940"/>
<dbReference type="InterPro" id="IPR010836">
    <property type="entry name" value="SapC"/>
</dbReference>
<evidence type="ECO:0000313" key="2">
    <source>
        <dbReference type="Proteomes" id="UP000304912"/>
    </source>
</evidence>
<name>A0A5B7Y940_9ALTE</name>
<dbReference type="Proteomes" id="UP000304912">
    <property type="component" value="Chromosome"/>
</dbReference>
<gene>
    <name evidence="1" type="ORF">FBQ74_01075</name>
</gene>
<dbReference type="EMBL" id="CP039852">
    <property type="protein sequence ID" value="QCZ92151.1"/>
    <property type="molecule type" value="Genomic_DNA"/>
</dbReference>
<organism evidence="1 2">
    <name type="scientific">Salinimonas iocasae</name>
    <dbReference type="NCBI Taxonomy" id="2572577"/>
    <lineage>
        <taxon>Bacteria</taxon>
        <taxon>Pseudomonadati</taxon>
        <taxon>Pseudomonadota</taxon>
        <taxon>Gammaproteobacteria</taxon>
        <taxon>Alteromonadales</taxon>
        <taxon>Alteromonadaceae</taxon>
        <taxon>Alteromonas/Salinimonas group</taxon>
        <taxon>Salinimonas</taxon>
    </lineage>
</organism>
<dbReference type="KEGG" id="salk:FBQ74_01075"/>
<accession>A0A5B7Y940</accession>
<sequence>MANHVLLNNVEHKNLKIRQVHGEKYNEDQMCVPVFPAEMRLAQAHYPLMFAKDKEGNYQMVALLGFEQGENLFLNGDEWMASYKPLVIEKGPFLIGRNDQQPDQLSIHIDMDDDRVNEQDGESVFLPHGGTTEYTDNISNVLSALHEGQQAHQTFIEKCESLSLIEPFVLDIDMEDSGTHRLAGFFTINEDTFANLTNDQIVDLRNADCLESVYMMLASLSQLSSLIRKKKAV</sequence>
<dbReference type="Pfam" id="PF07277">
    <property type="entry name" value="SapC"/>
    <property type="match status" value="1"/>
</dbReference>
<proteinExistence type="predicted"/>
<protein>
    <submittedName>
        <fullName evidence="1">SapC family protein</fullName>
    </submittedName>
</protein>